<proteinExistence type="predicted"/>
<evidence type="ECO:0000313" key="2">
    <source>
        <dbReference type="Proteomes" id="UP000050544"/>
    </source>
</evidence>
<dbReference type="PANTHER" id="PTHR15004:SF0">
    <property type="entry name" value="GLUTAMYL-TRNA(GLN) AMIDOTRANSFERASE SUBUNIT C, MITOCHONDRIAL"/>
    <property type="match status" value="1"/>
</dbReference>
<dbReference type="OrthoDB" id="164445at2"/>
<reference evidence="1 2" key="1">
    <citation type="submission" date="2015-07" db="EMBL/GenBank/DDBJ databases">
        <title>Whole genome sequence of Thermanaerothrix daxensis DSM 23592.</title>
        <authorList>
            <person name="Hemp J."/>
            <person name="Ward L.M."/>
            <person name="Pace L.A."/>
            <person name="Fischer W.W."/>
        </authorList>
    </citation>
    <scope>NUCLEOTIDE SEQUENCE [LARGE SCALE GENOMIC DNA]</scope>
    <source>
        <strain evidence="1 2">GNS-1</strain>
    </source>
</reference>
<dbReference type="Proteomes" id="UP000050544">
    <property type="component" value="Unassembled WGS sequence"/>
</dbReference>
<dbReference type="GO" id="GO:0006450">
    <property type="term" value="P:regulation of translational fidelity"/>
    <property type="evidence" value="ECO:0007669"/>
    <property type="project" value="InterPro"/>
</dbReference>
<sequence>MPAETIDPATFAHLVHLAALELDEAQAEYLRRELNRQLGAIHELEAIPLDDSVPITSHGVPYTPEISPPLREDDWQPFSDAAEILGQAPQVEEGYVVVPDIPHTTLE</sequence>
<dbReference type="PANTHER" id="PTHR15004">
    <property type="entry name" value="GLUTAMYL-TRNA(GLN) AMIDOTRANSFERASE SUBUNIT C, MITOCHONDRIAL"/>
    <property type="match status" value="1"/>
</dbReference>
<dbReference type="RefSeq" id="WP_054521845.1">
    <property type="nucleotide sequence ID" value="NZ_LGKO01000005.1"/>
</dbReference>
<name>A0A0P6XG12_9CHLR</name>
<accession>A0A0P6XG12</accession>
<dbReference type="SUPFAM" id="SSF141000">
    <property type="entry name" value="Glu-tRNAGln amidotransferase C subunit"/>
    <property type="match status" value="1"/>
</dbReference>
<evidence type="ECO:0000313" key="1">
    <source>
        <dbReference type="EMBL" id="KPL82367.1"/>
    </source>
</evidence>
<protein>
    <recommendedName>
        <fullName evidence="3">Aspartyl/glutamyl-tRNA(Asn/Gln) amidotransferase subunit C</fullName>
    </recommendedName>
</protein>
<dbReference type="AlphaFoldDB" id="A0A0P6XG12"/>
<organism evidence="1 2">
    <name type="scientific">Thermanaerothrix daxensis</name>
    <dbReference type="NCBI Taxonomy" id="869279"/>
    <lineage>
        <taxon>Bacteria</taxon>
        <taxon>Bacillati</taxon>
        <taxon>Chloroflexota</taxon>
        <taxon>Anaerolineae</taxon>
        <taxon>Anaerolineales</taxon>
        <taxon>Anaerolineaceae</taxon>
        <taxon>Thermanaerothrix</taxon>
    </lineage>
</organism>
<dbReference type="InterPro" id="IPR003837">
    <property type="entry name" value="GatC"/>
</dbReference>
<dbReference type="InterPro" id="IPR036113">
    <property type="entry name" value="Asp/Glu-ADT_sf_sub_c"/>
</dbReference>
<evidence type="ECO:0008006" key="3">
    <source>
        <dbReference type="Google" id="ProtNLM"/>
    </source>
</evidence>
<dbReference type="STRING" id="869279.SE15_09325"/>
<dbReference type="GO" id="GO:0070681">
    <property type="term" value="P:glutaminyl-tRNAGln biosynthesis via transamidation"/>
    <property type="evidence" value="ECO:0007669"/>
    <property type="project" value="TreeGrafter"/>
</dbReference>
<keyword evidence="2" id="KW-1185">Reference proteome</keyword>
<dbReference type="Pfam" id="PF02686">
    <property type="entry name" value="GatC"/>
    <property type="match status" value="1"/>
</dbReference>
<gene>
    <name evidence="1" type="ORF">SE15_09325</name>
</gene>
<dbReference type="EMBL" id="LGKO01000005">
    <property type="protein sequence ID" value="KPL82367.1"/>
    <property type="molecule type" value="Genomic_DNA"/>
</dbReference>
<comment type="caution">
    <text evidence="1">The sequence shown here is derived from an EMBL/GenBank/DDBJ whole genome shotgun (WGS) entry which is preliminary data.</text>
</comment>
<dbReference type="NCBIfam" id="TIGR00135">
    <property type="entry name" value="gatC"/>
    <property type="match status" value="1"/>
</dbReference>